<keyword evidence="1" id="KW-0472">Membrane</keyword>
<evidence type="ECO:0000256" key="1">
    <source>
        <dbReference type="SAM" id="Phobius"/>
    </source>
</evidence>
<proteinExistence type="predicted"/>
<dbReference type="Proteomes" id="UP000661607">
    <property type="component" value="Unassembled WGS sequence"/>
</dbReference>
<feature type="transmembrane region" description="Helical" evidence="1">
    <location>
        <begin position="162"/>
        <end position="183"/>
    </location>
</feature>
<feature type="transmembrane region" description="Helical" evidence="1">
    <location>
        <begin position="122"/>
        <end position="141"/>
    </location>
</feature>
<evidence type="ECO:0000313" key="2">
    <source>
        <dbReference type="EMBL" id="MBE1561952.1"/>
    </source>
</evidence>
<name>A0ABR9KIU7_9ACTN</name>
<evidence type="ECO:0000313" key="3">
    <source>
        <dbReference type="Proteomes" id="UP000661607"/>
    </source>
</evidence>
<keyword evidence="1" id="KW-1133">Transmembrane helix</keyword>
<feature type="transmembrane region" description="Helical" evidence="1">
    <location>
        <begin position="12"/>
        <end position="34"/>
    </location>
</feature>
<keyword evidence="1" id="KW-0812">Transmembrane</keyword>
<organism evidence="2 3">
    <name type="scientific">Nonomuraea africana</name>
    <dbReference type="NCBI Taxonomy" id="46171"/>
    <lineage>
        <taxon>Bacteria</taxon>
        <taxon>Bacillati</taxon>
        <taxon>Actinomycetota</taxon>
        <taxon>Actinomycetes</taxon>
        <taxon>Streptosporangiales</taxon>
        <taxon>Streptosporangiaceae</taxon>
        <taxon>Nonomuraea</taxon>
    </lineage>
</organism>
<protein>
    <submittedName>
        <fullName evidence="2">Lysylphosphatidylglycerol synthetase-like protein (DUF2156 family)</fullName>
    </submittedName>
</protein>
<dbReference type="RefSeq" id="WP_192776784.1">
    <property type="nucleotide sequence ID" value="NZ_BAAASY010000030.1"/>
</dbReference>
<reference evidence="2 3" key="1">
    <citation type="submission" date="2020-10" db="EMBL/GenBank/DDBJ databases">
        <title>Sequencing the genomes of 1000 actinobacteria strains.</title>
        <authorList>
            <person name="Klenk H.-P."/>
        </authorList>
    </citation>
    <scope>NUCLEOTIDE SEQUENCE [LARGE SCALE GENOMIC DNA]</scope>
    <source>
        <strain evidence="2 3">DSM 43748</strain>
    </source>
</reference>
<feature type="transmembrane region" description="Helical" evidence="1">
    <location>
        <begin position="46"/>
        <end position="65"/>
    </location>
</feature>
<dbReference type="EMBL" id="JADBEF010000001">
    <property type="protein sequence ID" value="MBE1561952.1"/>
    <property type="molecule type" value="Genomic_DNA"/>
</dbReference>
<keyword evidence="3" id="KW-1185">Reference proteome</keyword>
<feature type="transmembrane region" description="Helical" evidence="1">
    <location>
        <begin position="86"/>
        <end position="110"/>
    </location>
</feature>
<accession>A0ABR9KIU7</accession>
<comment type="caution">
    <text evidence="2">The sequence shown here is derived from an EMBL/GenBank/DDBJ whole genome shotgun (WGS) entry which is preliminary data.</text>
</comment>
<sequence length="185" mass="19621">MLRRDRAHGVRFLVGLAVGGTLAGAVLAVLAYLVGSAVQAILPMTVRLWLLALASAAFGLADLANRTPHVWRQVPQRFVHRLTPGVLGLVWGFDLGLLVTTQKVASLIWVSVTAVVLLEPTAAAGVLVGIALIASVVVTAWSMSERTSDLLVSRKEHQWVTIIRRASGLALLILALLAAIQAWGG</sequence>
<gene>
    <name evidence="2" type="ORF">H4W81_004731</name>
</gene>